<reference evidence="1 2" key="1">
    <citation type="submission" date="2021-06" db="EMBL/GenBank/DDBJ databases">
        <authorList>
            <person name="Kallberg Y."/>
            <person name="Tangrot J."/>
            <person name="Rosling A."/>
        </authorList>
    </citation>
    <scope>NUCLEOTIDE SEQUENCE [LARGE SCALE GENOMIC DNA]</scope>
    <source>
        <strain evidence="1 2">120-4 pot B 10/14</strain>
    </source>
</reference>
<evidence type="ECO:0000313" key="1">
    <source>
        <dbReference type="EMBL" id="CAG8842463.1"/>
    </source>
</evidence>
<feature type="non-terminal residue" evidence="1">
    <location>
        <position position="58"/>
    </location>
</feature>
<name>A0ABN7WWE5_GIGMA</name>
<sequence length="58" mass="6561">TLPVRKVLLENDMTNKRMAIEMVNSENKIILTLYKLIETVGAKKKRAEKVGECGETLV</sequence>
<organism evidence="1 2">
    <name type="scientific">Gigaspora margarita</name>
    <dbReference type="NCBI Taxonomy" id="4874"/>
    <lineage>
        <taxon>Eukaryota</taxon>
        <taxon>Fungi</taxon>
        <taxon>Fungi incertae sedis</taxon>
        <taxon>Mucoromycota</taxon>
        <taxon>Glomeromycotina</taxon>
        <taxon>Glomeromycetes</taxon>
        <taxon>Diversisporales</taxon>
        <taxon>Gigasporaceae</taxon>
        <taxon>Gigaspora</taxon>
    </lineage>
</organism>
<dbReference type="EMBL" id="CAJVQB010069063">
    <property type="protein sequence ID" value="CAG8842463.1"/>
    <property type="molecule type" value="Genomic_DNA"/>
</dbReference>
<comment type="caution">
    <text evidence="1">The sequence shown here is derived from an EMBL/GenBank/DDBJ whole genome shotgun (WGS) entry which is preliminary data.</text>
</comment>
<accession>A0ABN7WWE5</accession>
<keyword evidence="2" id="KW-1185">Reference proteome</keyword>
<dbReference type="Proteomes" id="UP000789901">
    <property type="component" value="Unassembled WGS sequence"/>
</dbReference>
<feature type="non-terminal residue" evidence="1">
    <location>
        <position position="1"/>
    </location>
</feature>
<protein>
    <submittedName>
        <fullName evidence="1">24366_t:CDS:1</fullName>
    </submittedName>
</protein>
<evidence type="ECO:0000313" key="2">
    <source>
        <dbReference type="Proteomes" id="UP000789901"/>
    </source>
</evidence>
<gene>
    <name evidence="1" type="ORF">GMARGA_LOCUS35999</name>
</gene>
<proteinExistence type="predicted"/>